<dbReference type="Gene3D" id="3.55.50.30">
    <property type="match status" value="1"/>
</dbReference>
<dbReference type="InterPro" id="IPR006860">
    <property type="entry name" value="FecR"/>
</dbReference>
<dbReference type="PANTHER" id="PTHR30273:SF2">
    <property type="entry name" value="PROTEIN FECR"/>
    <property type="match status" value="1"/>
</dbReference>
<gene>
    <name evidence="3" type="ORF">K7G82_14110</name>
</gene>
<sequence>MTGIDQETRRLKFGQDPEEEALRWITRSTSGEMSDAEIRAFERWRQDPENARYYAEVESILGDMDRAVRPPDNVVQLRHRPRQLANWGRRFAAMAAGIAAMAVIGQQYLTVWQYDHATQGAARGHAELADGSKVELNTGSAIDIDYRGNERRVTLARGEAFFDVKRDPSRPFVIGAGAGEVRVLGTAFSVKREGDGARVTVIRGKVRVSAGGSHVDLTPNQQVAFGRGRNGAVAGVNAGELLSWSRGFLVFRGRPLAQVVAEIDRYYPGMIMLRNDRAGQRRIDAVVHLDRIDQWIERLEDSQNVTATRLPGVVIIS</sequence>
<protein>
    <submittedName>
        <fullName evidence="3">FecR domain-containing protein</fullName>
    </submittedName>
</protein>
<evidence type="ECO:0000259" key="2">
    <source>
        <dbReference type="Pfam" id="PF16220"/>
    </source>
</evidence>
<dbReference type="RefSeq" id="WP_222990542.1">
    <property type="nucleotide sequence ID" value="NZ_JAINVV010000006.1"/>
</dbReference>
<evidence type="ECO:0000259" key="1">
    <source>
        <dbReference type="Pfam" id="PF04773"/>
    </source>
</evidence>
<organism evidence="3 4">
    <name type="scientific">Sphingomonas colocasiae</name>
    <dbReference type="NCBI Taxonomy" id="1848973"/>
    <lineage>
        <taxon>Bacteria</taxon>
        <taxon>Pseudomonadati</taxon>
        <taxon>Pseudomonadota</taxon>
        <taxon>Alphaproteobacteria</taxon>
        <taxon>Sphingomonadales</taxon>
        <taxon>Sphingomonadaceae</taxon>
        <taxon>Sphingomonas</taxon>
    </lineage>
</organism>
<reference evidence="3 4" key="1">
    <citation type="submission" date="2021-08" db="EMBL/GenBank/DDBJ databases">
        <authorList>
            <person name="Tuo L."/>
        </authorList>
    </citation>
    <scope>NUCLEOTIDE SEQUENCE [LARGE SCALE GENOMIC DNA]</scope>
    <source>
        <strain evidence="3 4">JCM 31229</strain>
    </source>
</reference>
<name>A0ABS7PQ33_9SPHN</name>
<keyword evidence="4" id="KW-1185">Reference proteome</keyword>
<evidence type="ECO:0000313" key="3">
    <source>
        <dbReference type="EMBL" id="MBY8823434.1"/>
    </source>
</evidence>
<proteinExistence type="predicted"/>
<feature type="domain" description="FecR protein" evidence="1">
    <location>
        <begin position="116"/>
        <end position="207"/>
    </location>
</feature>
<dbReference type="Gene3D" id="2.60.120.1440">
    <property type="match status" value="1"/>
</dbReference>
<feature type="domain" description="FecR N-terminal" evidence="2">
    <location>
        <begin position="19"/>
        <end position="59"/>
    </location>
</feature>
<evidence type="ECO:0000313" key="4">
    <source>
        <dbReference type="Proteomes" id="UP000706039"/>
    </source>
</evidence>
<dbReference type="EMBL" id="JAINVV010000006">
    <property type="protein sequence ID" value="MBY8823434.1"/>
    <property type="molecule type" value="Genomic_DNA"/>
</dbReference>
<dbReference type="PANTHER" id="PTHR30273">
    <property type="entry name" value="PERIPLASMIC SIGNAL SENSOR AND SIGMA FACTOR ACTIVATOR FECR-RELATED"/>
    <property type="match status" value="1"/>
</dbReference>
<dbReference type="Pfam" id="PF16220">
    <property type="entry name" value="DUF4880"/>
    <property type="match status" value="1"/>
</dbReference>
<dbReference type="PIRSF" id="PIRSF018266">
    <property type="entry name" value="FecR"/>
    <property type="match status" value="1"/>
</dbReference>
<comment type="caution">
    <text evidence="3">The sequence shown here is derived from an EMBL/GenBank/DDBJ whole genome shotgun (WGS) entry which is preliminary data.</text>
</comment>
<dbReference type="Proteomes" id="UP000706039">
    <property type="component" value="Unassembled WGS sequence"/>
</dbReference>
<accession>A0ABS7PQ33</accession>
<dbReference type="Pfam" id="PF04773">
    <property type="entry name" value="FecR"/>
    <property type="match status" value="1"/>
</dbReference>
<dbReference type="InterPro" id="IPR012373">
    <property type="entry name" value="Ferrdict_sens_TM"/>
</dbReference>
<dbReference type="InterPro" id="IPR032623">
    <property type="entry name" value="FecR_N"/>
</dbReference>